<evidence type="ECO:0000256" key="1">
    <source>
        <dbReference type="HAMAP-Rule" id="MF_01408"/>
    </source>
</evidence>
<dbReference type="GO" id="GO:0006235">
    <property type="term" value="P:dTTP biosynthetic process"/>
    <property type="evidence" value="ECO:0007669"/>
    <property type="project" value="UniProtKB-UniRule"/>
</dbReference>
<feature type="binding site" evidence="1">
    <location>
        <position position="169"/>
    </location>
    <ligand>
        <name>FAD</name>
        <dbReference type="ChEBI" id="CHEBI:57692"/>
        <note>ligand shared between neighboring subunits</note>
    </ligand>
</feature>
<feature type="binding site" evidence="1">
    <location>
        <begin position="84"/>
        <end position="87"/>
    </location>
    <ligand>
        <name>dUMP</name>
        <dbReference type="ChEBI" id="CHEBI:246422"/>
        <note>ligand shared between dimeric partners</note>
    </ligand>
</feature>
<feature type="binding site" evidence="1">
    <location>
        <position position="95"/>
    </location>
    <ligand>
        <name>FAD</name>
        <dbReference type="ChEBI" id="CHEBI:57692"/>
        <note>ligand shared between neighboring subunits</note>
    </ligand>
</feature>
<feature type="binding site" evidence="1">
    <location>
        <begin position="87"/>
        <end position="89"/>
    </location>
    <ligand>
        <name>FAD</name>
        <dbReference type="ChEBI" id="CHEBI:57692"/>
        <note>ligand shared between neighboring subunits</note>
    </ligand>
</feature>
<keyword evidence="1" id="KW-0285">Flavoprotein</keyword>
<keyword evidence="1 2" id="KW-0808">Transferase</keyword>
<dbReference type="SUPFAM" id="SSF69796">
    <property type="entry name" value="Thymidylate synthase-complementing protein Thy1"/>
    <property type="match status" value="1"/>
</dbReference>
<feature type="binding site" description="in other chain" evidence="1">
    <location>
        <position position="147"/>
    </location>
    <ligand>
        <name>dUMP</name>
        <dbReference type="ChEBI" id="CHEBI:246422"/>
        <note>ligand shared between dimeric partners</note>
    </ligand>
</feature>
<dbReference type="UniPathway" id="UPA00575"/>
<dbReference type="HAMAP" id="MF_01408">
    <property type="entry name" value="ThyX"/>
    <property type="match status" value="1"/>
</dbReference>
<dbReference type="Gene3D" id="3.30.1360.170">
    <property type="match status" value="1"/>
</dbReference>
<name>A0A7C2YTW1_9CREN</name>
<proteinExistence type="inferred from homology"/>
<gene>
    <name evidence="1 2" type="primary">thyX</name>
    <name evidence="2" type="ORF">ENO36_04830</name>
</gene>
<dbReference type="AlphaFoldDB" id="A0A7C2YTW1"/>
<comment type="caution">
    <text evidence="1">Lacks conserved residue(s) required for the propagation of feature annotation.</text>
</comment>
<comment type="similarity">
    <text evidence="1">Belongs to the thymidylate synthase ThyX family.</text>
</comment>
<evidence type="ECO:0000313" key="2">
    <source>
        <dbReference type="EMBL" id="HEU98158.1"/>
    </source>
</evidence>
<dbReference type="GO" id="GO:0050797">
    <property type="term" value="F:thymidylate synthase (FAD) activity"/>
    <property type="evidence" value="ECO:0007669"/>
    <property type="project" value="UniProtKB-UniRule"/>
</dbReference>
<dbReference type="GO" id="GO:0070402">
    <property type="term" value="F:NADPH binding"/>
    <property type="evidence" value="ECO:0007669"/>
    <property type="project" value="TreeGrafter"/>
</dbReference>
<keyword evidence="1" id="KW-0274">FAD</keyword>
<dbReference type="InterPro" id="IPR003669">
    <property type="entry name" value="Thymidylate_synthase_ThyX"/>
</dbReference>
<comment type="catalytic activity">
    <reaction evidence="1">
        <text>dUMP + (6R)-5,10-methylene-5,6,7,8-tetrahydrofolate + NADPH + H(+) = dTMP + (6S)-5,6,7,8-tetrahydrofolate + NADP(+)</text>
        <dbReference type="Rhea" id="RHEA:29043"/>
        <dbReference type="ChEBI" id="CHEBI:15378"/>
        <dbReference type="ChEBI" id="CHEBI:15636"/>
        <dbReference type="ChEBI" id="CHEBI:57453"/>
        <dbReference type="ChEBI" id="CHEBI:57783"/>
        <dbReference type="ChEBI" id="CHEBI:58349"/>
        <dbReference type="ChEBI" id="CHEBI:63528"/>
        <dbReference type="ChEBI" id="CHEBI:246422"/>
        <dbReference type="EC" id="2.1.1.148"/>
    </reaction>
</comment>
<dbReference type="GO" id="GO:0032259">
    <property type="term" value="P:methylation"/>
    <property type="evidence" value="ECO:0007669"/>
    <property type="project" value="UniProtKB-KW"/>
</dbReference>
<dbReference type="Pfam" id="PF02511">
    <property type="entry name" value="Thy1"/>
    <property type="match status" value="1"/>
</dbReference>
<dbReference type="Proteomes" id="UP000885664">
    <property type="component" value="Unassembled WGS sequence"/>
</dbReference>
<dbReference type="GO" id="GO:0050660">
    <property type="term" value="F:flavin adenine dinucleotide binding"/>
    <property type="evidence" value="ECO:0007669"/>
    <property type="project" value="UniProtKB-UniRule"/>
</dbReference>
<keyword evidence="1 2" id="KW-0489">Methyltransferase</keyword>
<dbReference type="InterPro" id="IPR036098">
    <property type="entry name" value="Thymidylate_synthase_ThyX_sf"/>
</dbReference>
<dbReference type="PANTHER" id="PTHR34934">
    <property type="entry name" value="FLAVIN-DEPENDENT THYMIDYLATE SYNTHASE"/>
    <property type="match status" value="1"/>
</dbReference>
<accession>A0A7C2YTW1</accession>
<keyword evidence="1" id="KW-0521">NADP</keyword>
<dbReference type="GO" id="GO:0006231">
    <property type="term" value="P:dTMP biosynthetic process"/>
    <property type="evidence" value="ECO:0007669"/>
    <property type="project" value="UniProtKB-UniRule"/>
</dbReference>
<comment type="cofactor">
    <cofactor evidence="1">
        <name>FAD</name>
        <dbReference type="ChEBI" id="CHEBI:57692"/>
    </cofactor>
    <text evidence="1">Binds 4 FAD per tetramer. Each FAD binding site is formed by three monomers.</text>
</comment>
<dbReference type="EMBL" id="DSFE01000101">
    <property type="protein sequence ID" value="HEU98158.1"/>
    <property type="molecule type" value="Genomic_DNA"/>
</dbReference>
<comment type="caution">
    <text evidence="2">The sequence shown here is derived from an EMBL/GenBank/DDBJ whole genome shotgun (WGS) entry which is preliminary data.</text>
</comment>
<keyword evidence="1" id="KW-0545">Nucleotide biosynthesis</keyword>
<feature type="binding site" evidence="1">
    <location>
        <position position="174"/>
    </location>
    <ligand>
        <name>dUMP</name>
        <dbReference type="ChEBI" id="CHEBI:246422"/>
        <note>ligand shared between dimeric partners</note>
    </ligand>
</feature>
<reference evidence="2" key="1">
    <citation type="journal article" date="2020" name="mSystems">
        <title>Genome- and Community-Level Interaction Insights into Carbon Utilization and Element Cycling Functions of Hydrothermarchaeota in Hydrothermal Sediment.</title>
        <authorList>
            <person name="Zhou Z."/>
            <person name="Liu Y."/>
            <person name="Xu W."/>
            <person name="Pan J."/>
            <person name="Luo Z.H."/>
            <person name="Li M."/>
        </authorList>
    </citation>
    <scope>NUCLEOTIDE SEQUENCE [LARGE SCALE GENOMIC DNA]</scope>
    <source>
        <strain evidence="2">SpSt-1259</strain>
    </source>
</reference>
<dbReference type="PANTHER" id="PTHR34934:SF1">
    <property type="entry name" value="FLAVIN-DEPENDENT THYMIDYLATE SYNTHASE"/>
    <property type="match status" value="1"/>
</dbReference>
<dbReference type="EC" id="2.1.1.148" evidence="1"/>
<dbReference type="CDD" id="cd20175">
    <property type="entry name" value="ThyX"/>
    <property type="match status" value="1"/>
</dbReference>
<protein>
    <recommendedName>
        <fullName evidence="1">Flavin-dependent thymidylate synthase</fullName>
        <shortName evidence="1">FDTS</shortName>
        <ecNumber evidence="1">2.1.1.148</ecNumber>
    </recommendedName>
    <alternativeName>
        <fullName evidence="1">FAD-dependent thymidylate synthase</fullName>
    </alternativeName>
    <alternativeName>
        <fullName evidence="1">Thymidylate synthase ThyX</fullName>
        <shortName evidence="1">TS</shortName>
        <shortName evidence="1">TSase</shortName>
    </alternativeName>
</protein>
<sequence length="213" mass="24859">MVHLKVKLVAWTSGGLEDPRRLIVLAIKTSAGKIRLKGAEHYIRDYKEEDMERLMVEAYKYPMVLEHVSFTFLIEGISRVTSHQLVRHRLASYTQESQRYSSVDKSFVVPPSVVEKGFEEKYRKFLESAFELYEEMVRAGIPQEDARYIIPQAVETRILMSVNLRELLHIACLRLSPHAQWEIRELVSLMLKEAQSIIPEIPLLLREMCRTEK</sequence>
<feature type="binding site" evidence="1">
    <location>
        <begin position="163"/>
        <end position="165"/>
    </location>
    <ligand>
        <name>FAD</name>
        <dbReference type="ChEBI" id="CHEBI:57692"/>
        <note>ligand shared between neighboring subunits</note>
    </ligand>
</feature>
<dbReference type="GO" id="GO:0004799">
    <property type="term" value="F:thymidylate synthase activity"/>
    <property type="evidence" value="ECO:0007669"/>
    <property type="project" value="TreeGrafter"/>
</dbReference>
<comment type="subunit">
    <text evidence="1">Homotetramer.</text>
</comment>
<dbReference type="NCBIfam" id="TIGR02170">
    <property type="entry name" value="thyX"/>
    <property type="match status" value="1"/>
</dbReference>
<dbReference type="PROSITE" id="PS51331">
    <property type="entry name" value="THYX"/>
    <property type="match status" value="1"/>
</dbReference>
<comment type="function">
    <text evidence="1">Catalyzes the reductive methylation of 2'-deoxyuridine-5'-monophosphate (dUMP) to 2'-deoxythymidine-5'-monophosphate (dTMP) while utilizing 5,10-methylenetetrahydrofolate (mTHF) as the methyl donor, and NADPH and FADH(2) as the reductant.</text>
</comment>
<feature type="active site" description="Involved in ionization of N3 of dUMP, leading to its activation" evidence="1">
    <location>
        <position position="174"/>
    </location>
</feature>
<feature type="binding site" description="in other chain" evidence="1">
    <location>
        <begin position="95"/>
        <end position="99"/>
    </location>
    <ligand>
        <name>dUMP</name>
        <dbReference type="ChEBI" id="CHEBI:246422"/>
        <note>ligand shared between dimeric partners</note>
    </ligand>
</feature>
<comment type="pathway">
    <text evidence="1">Pyrimidine metabolism; dTTP biosynthesis.</text>
</comment>
<organism evidence="2">
    <name type="scientific">Fervidicoccus fontis</name>
    <dbReference type="NCBI Taxonomy" id="683846"/>
    <lineage>
        <taxon>Archaea</taxon>
        <taxon>Thermoproteota</taxon>
        <taxon>Thermoprotei</taxon>
        <taxon>Fervidicoccales</taxon>
        <taxon>Fervidicoccaceae</taxon>
        <taxon>Fervidicoccus</taxon>
    </lineage>
</organism>